<evidence type="ECO:0000256" key="3">
    <source>
        <dbReference type="SAM" id="SignalP"/>
    </source>
</evidence>
<keyword evidence="2" id="KW-0472">Membrane</keyword>
<dbReference type="RefSeq" id="XP_018321817.1">
    <property type="nucleotide sequence ID" value="XM_018466315.1"/>
</dbReference>
<feature type="transmembrane region" description="Helical" evidence="2">
    <location>
        <begin position="639"/>
        <end position="663"/>
    </location>
</feature>
<dbReference type="SMART" id="SM00473">
    <property type="entry name" value="PAN_AP"/>
    <property type="match status" value="3"/>
</dbReference>
<accession>A0A1W4WMX9</accession>
<keyword evidence="2" id="KW-0812">Transmembrane</keyword>
<evidence type="ECO:0000256" key="1">
    <source>
        <dbReference type="SAM" id="MobiDB-lite"/>
    </source>
</evidence>
<dbReference type="PANTHER" id="PTHR47327:SF2">
    <property type="entry name" value="FI18240P1-RELATED"/>
    <property type="match status" value="1"/>
</dbReference>
<dbReference type="FunCoup" id="A0A1W4WMX9">
    <property type="interactions" value="15"/>
</dbReference>
<dbReference type="OrthoDB" id="5867217at2759"/>
<evidence type="ECO:0000259" key="4">
    <source>
        <dbReference type="PROSITE" id="PS50948"/>
    </source>
</evidence>
<feature type="region of interest" description="Disordered" evidence="1">
    <location>
        <begin position="603"/>
        <end position="624"/>
    </location>
</feature>
<dbReference type="SMART" id="SM00241">
    <property type="entry name" value="ZP"/>
    <property type="match status" value="1"/>
</dbReference>
<feature type="domain" description="Apple" evidence="4">
    <location>
        <begin position="142"/>
        <end position="225"/>
    </location>
</feature>
<dbReference type="InterPro" id="IPR003609">
    <property type="entry name" value="Pan_app"/>
</dbReference>
<dbReference type="STRING" id="224129.A0A1W4WMX9"/>
<organism evidence="6 7">
    <name type="scientific">Agrilus planipennis</name>
    <name type="common">Emerald ash borer</name>
    <name type="synonym">Agrilus marcopoli</name>
    <dbReference type="NCBI Taxonomy" id="224129"/>
    <lineage>
        <taxon>Eukaryota</taxon>
        <taxon>Metazoa</taxon>
        <taxon>Ecdysozoa</taxon>
        <taxon>Arthropoda</taxon>
        <taxon>Hexapoda</taxon>
        <taxon>Insecta</taxon>
        <taxon>Pterygota</taxon>
        <taxon>Neoptera</taxon>
        <taxon>Endopterygota</taxon>
        <taxon>Coleoptera</taxon>
        <taxon>Polyphaga</taxon>
        <taxon>Elateriformia</taxon>
        <taxon>Buprestoidea</taxon>
        <taxon>Buprestidae</taxon>
        <taxon>Agrilinae</taxon>
        <taxon>Agrilus</taxon>
    </lineage>
</organism>
<feature type="signal peptide" evidence="3">
    <location>
        <begin position="1"/>
        <end position="19"/>
    </location>
</feature>
<reference evidence="7" key="1">
    <citation type="submission" date="2025-08" db="UniProtKB">
        <authorList>
            <consortium name="RefSeq"/>
        </authorList>
    </citation>
    <scope>IDENTIFICATION</scope>
    <source>
        <tissue evidence="7">Entire body</tissue>
    </source>
</reference>
<evidence type="ECO:0000256" key="2">
    <source>
        <dbReference type="SAM" id="Phobius"/>
    </source>
</evidence>
<dbReference type="Pfam" id="PF25057">
    <property type="entry name" value="CUT_N"/>
    <property type="match status" value="1"/>
</dbReference>
<dbReference type="Proteomes" id="UP000192223">
    <property type="component" value="Unplaced"/>
</dbReference>
<dbReference type="InterPro" id="IPR056953">
    <property type="entry name" value="CUT_N"/>
</dbReference>
<proteinExistence type="predicted"/>
<dbReference type="PANTHER" id="PTHR47327">
    <property type="entry name" value="FI18240P1-RELATED"/>
    <property type="match status" value="1"/>
</dbReference>
<dbReference type="Pfam" id="PF00024">
    <property type="entry name" value="PAN_1"/>
    <property type="match status" value="3"/>
</dbReference>
<dbReference type="CDD" id="cd01099">
    <property type="entry name" value="PAN_AP_HGF"/>
    <property type="match status" value="2"/>
</dbReference>
<dbReference type="SUPFAM" id="SSF57414">
    <property type="entry name" value="Hairpin loop containing domain-like"/>
    <property type="match status" value="2"/>
</dbReference>
<keyword evidence="6" id="KW-1185">Reference proteome</keyword>
<keyword evidence="2" id="KW-1133">Transmembrane helix</keyword>
<feature type="compositionally biased region" description="Polar residues" evidence="1">
    <location>
        <begin position="606"/>
        <end position="622"/>
    </location>
</feature>
<dbReference type="Gene3D" id="3.50.4.10">
    <property type="entry name" value="Hepatocyte Growth Factor"/>
    <property type="match status" value="2"/>
</dbReference>
<evidence type="ECO:0000313" key="6">
    <source>
        <dbReference type="Proteomes" id="UP000192223"/>
    </source>
</evidence>
<dbReference type="InParanoid" id="A0A1W4WMX9"/>
<dbReference type="GO" id="GO:0009653">
    <property type="term" value="P:anatomical structure morphogenesis"/>
    <property type="evidence" value="ECO:0007669"/>
    <property type="project" value="TreeGrafter"/>
</dbReference>
<dbReference type="PROSITE" id="PS51034">
    <property type="entry name" value="ZP_2"/>
    <property type="match status" value="1"/>
</dbReference>
<feature type="chain" id="PRO_5010728125" evidence="3">
    <location>
        <begin position="20"/>
        <end position="710"/>
    </location>
</feature>
<dbReference type="InterPro" id="IPR001507">
    <property type="entry name" value="ZP_dom"/>
</dbReference>
<keyword evidence="3" id="KW-0732">Signal</keyword>
<dbReference type="PROSITE" id="PS50948">
    <property type="entry name" value="PAN"/>
    <property type="match status" value="3"/>
</dbReference>
<dbReference type="AlphaFoldDB" id="A0A1W4WMX9"/>
<evidence type="ECO:0000313" key="7">
    <source>
        <dbReference type="RefSeq" id="XP_018321817.1"/>
    </source>
</evidence>
<dbReference type="KEGG" id="apln:108734669"/>
<feature type="domain" description="Apple" evidence="4">
    <location>
        <begin position="233"/>
        <end position="314"/>
    </location>
</feature>
<dbReference type="GeneID" id="108734669"/>
<sequence length="710" mass="77924">MLTTSIPSLLLFGAAVVLGQMASPSGLGDSAEALAKQPSAPPPGVPSQMEDCDPDRVGFELITGFVLSAPNNVLESIPGTLMLSDCLESCQANESCYAVNYETGLCVLFSTNADMATGALTKSQFPVYTIYAQKNCLAVKPCERSWCVDRVQNYRLASHVKGHQVVNSRQECMELCLGETEFSCRSANYNNATGDCELSDMDRITLAGTNAFQPTKEFDYMENNCIEEPTKLCEFKKLTGRILKTVDSVFQDVGSLEECRELCLNSPYRCHSYDYGDTGEMVCRLSHHSRATLVDIQEPFLDVPEAATYELSSCYNVSIDCRSGDMVARIQTSKVFDGKIYAKGSPNSCVQDVNNSLEFELHMGYDDLECNVRKNGLGRYVNDVVIQHHDKIVTSSDLGLAVTCQYDLTNKSVTNEVDLGIHGDIEPSMSEEVTVDSPNVAMRITDRNGDDIMSSAEVGDPLALKFEIIDKNSPYEIFVRELVAMDGVDSSEIVLIDSRGCPTDHFIMGPIYKSAQTGKVLLSHFDAFKFPSSDIVQFRALVTPCMPTCEPIQCDQEESTGELRSVVSFGKRRRRRSISNESTSSAREDLLLVQSIQITDKFGFENETNPSPSNSAGTSNGGETAFMPSGSDAGICVNMAGIMILGIVFVIAQVAIFTIWSLLWQKKRIDHKLAADNMSFNVSIPSGLNSKHSDSLSKLYTSGYAHSRRF</sequence>
<dbReference type="FunFam" id="3.50.4.10:FF:000009">
    <property type="entry name" value="GG11699"/>
    <property type="match status" value="1"/>
</dbReference>
<name>A0A1W4WMX9_AGRPL</name>
<feature type="region of interest" description="Disordered" evidence="1">
    <location>
        <begin position="29"/>
        <end position="50"/>
    </location>
</feature>
<protein>
    <submittedName>
        <fullName evidence="7">Uncharacterized protein LOC108734669</fullName>
    </submittedName>
</protein>
<dbReference type="InterPro" id="IPR052774">
    <property type="entry name" value="Celegans_DevNeuronal_Protein"/>
</dbReference>
<evidence type="ECO:0000259" key="5">
    <source>
        <dbReference type="PROSITE" id="PS51034"/>
    </source>
</evidence>
<feature type="domain" description="Apple" evidence="4">
    <location>
        <begin position="52"/>
        <end position="136"/>
    </location>
</feature>
<feature type="domain" description="ZP" evidence="5">
    <location>
        <begin position="320"/>
        <end position="561"/>
    </location>
</feature>
<gene>
    <name evidence="7" type="primary">LOC108734669</name>
</gene>